<proteinExistence type="inferred from homology"/>
<dbReference type="GO" id="GO:0016491">
    <property type="term" value="F:oxidoreductase activity"/>
    <property type="evidence" value="ECO:0007669"/>
    <property type="project" value="UniProtKB-KW"/>
</dbReference>
<dbReference type="EMBL" id="PCXL01000013">
    <property type="protein sequence ID" value="PIR37939.1"/>
    <property type="molecule type" value="Genomic_DNA"/>
</dbReference>
<dbReference type="Gene3D" id="3.40.30.10">
    <property type="entry name" value="Glutaredoxin"/>
    <property type="match status" value="1"/>
</dbReference>
<sequence length="234" mass="25393">MRMDKNLYIPLAILVAGGLVAGALFMSRGDKPADTGSLTGTETNASLDNVRPIDETDHILGNPDADIIIVEYSDTECPFCKQFHNTMHQIMDQYGADGKVAWVYRHFPIPQLHPNAPKQAEALECAARIGGNDAFWKYTDRVYEITPSNNGLDMALLPQIAAEIGLDKVAFEGCLNNGTTKERVDADALNAVEVGGRGTPTSVLITKSGKKALIPGAYPYQNMVTIIEEALDQI</sequence>
<evidence type="ECO:0000256" key="4">
    <source>
        <dbReference type="ARBA" id="ARBA00023157"/>
    </source>
</evidence>
<accession>A0A2H0QUH5</accession>
<evidence type="ECO:0000259" key="7">
    <source>
        <dbReference type="PROSITE" id="PS51352"/>
    </source>
</evidence>
<keyword evidence="6" id="KW-0812">Transmembrane</keyword>
<keyword evidence="2" id="KW-0732">Signal</keyword>
<evidence type="ECO:0000256" key="6">
    <source>
        <dbReference type="SAM" id="Phobius"/>
    </source>
</evidence>
<comment type="caution">
    <text evidence="8">The sequence shown here is derived from an EMBL/GenBank/DDBJ whole genome shotgun (WGS) entry which is preliminary data.</text>
</comment>
<feature type="domain" description="Thioredoxin" evidence="7">
    <location>
        <begin position="27"/>
        <end position="232"/>
    </location>
</feature>
<dbReference type="PANTHER" id="PTHR13887:SF14">
    <property type="entry name" value="DISULFIDE BOND FORMATION PROTEIN D"/>
    <property type="match status" value="1"/>
</dbReference>
<dbReference type="InterPro" id="IPR036249">
    <property type="entry name" value="Thioredoxin-like_sf"/>
</dbReference>
<evidence type="ECO:0000313" key="9">
    <source>
        <dbReference type="Proteomes" id="UP000231333"/>
    </source>
</evidence>
<dbReference type="PANTHER" id="PTHR13887">
    <property type="entry name" value="GLUTATHIONE S-TRANSFERASE KAPPA"/>
    <property type="match status" value="1"/>
</dbReference>
<protein>
    <submittedName>
        <fullName evidence="8">Disulfide bond formation protein DsbA</fullName>
    </submittedName>
</protein>
<evidence type="ECO:0000256" key="5">
    <source>
        <dbReference type="ARBA" id="ARBA00023284"/>
    </source>
</evidence>
<evidence type="ECO:0000256" key="1">
    <source>
        <dbReference type="ARBA" id="ARBA00005791"/>
    </source>
</evidence>
<dbReference type="Proteomes" id="UP000231333">
    <property type="component" value="Unassembled WGS sequence"/>
</dbReference>
<evidence type="ECO:0000313" key="8">
    <source>
        <dbReference type="EMBL" id="PIR37939.1"/>
    </source>
</evidence>
<name>A0A2H0QUH5_9BACT</name>
<evidence type="ECO:0000256" key="2">
    <source>
        <dbReference type="ARBA" id="ARBA00022729"/>
    </source>
</evidence>
<dbReference type="AlphaFoldDB" id="A0A2H0QUH5"/>
<dbReference type="PROSITE" id="PS51352">
    <property type="entry name" value="THIOREDOXIN_2"/>
    <property type="match status" value="1"/>
</dbReference>
<gene>
    <name evidence="8" type="ORF">COV34_02520</name>
</gene>
<dbReference type="SUPFAM" id="SSF52833">
    <property type="entry name" value="Thioredoxin-like"/>
    <property type="match status" value="1"/>
</dbReference>
<reference evidence="8 9" key="1">
    <citation type="submission" date="2017-09" db="EMBL/GenBank/DDBJ databases">
        <title>Depth-based differentiation of microbial function through sediment-hosted aquifers and enrichment of novel symbionts in the deep terrestrial subsurface.</title>
        <authorList>
            <person name="Probst A.J."/>
            <person name="Ladd B."/>
            <person name="Jarett J.K."/>
            <person name="Geller-Mcgrath D.E."/>
            <person name="Sieber C.M."/>
            <person name="Emerson J.B."/>
            <person name="Anantharaman K."/>
            <person name="Thomas B.C."/>
            <person name="Malmstrom R."/>
            <person name="Stieglmeier M."/>
            <person name="Klingl A."/>
            <person name="Woyke T."/>
            <person name="Ryan C.M."/>
            <person name="Banfield J.F."/>
        </authorList>
    </citation>
    <scope>NUCLEOTIDE SEQUENCE [LARGE SCALE GENOMIC DNA]</scope>
    <source>
        <strain evidence="8">CG10_big_fil_rev_8_21_14_0_10_42_12</strain>
    </source>
</reference>
<keyword evidence="6" id="KW-0472">Membrane</keyword>
<keyword evidence="5" id="KW-0676">Redox-active center</keyword>
<keyword evidence="6" id="KW-1133">Transmembrane helix</keyword>
<dbReference type="Pfam" id="PF13462">
    <property type="entry name" value="Thioredoxin_4"/>
    <property type="match status" value="1"/>
</dbReference>
<keyword evidence="3" id="KW-0560">Oxidoreductase</keyword>
<keyword evidence="4" id="KW-1015">Disulfide bond</keyword>
<evidence type="ECO:0000256" key="3">
    <source>
        <dbReference type="ARBA" id="ARBA00023002"/>
    </source>
</evidence>
<feature type="transmembrane region" description="Helical" evidence="6">
    <location>
        <begin position="7"/>
        <end position="26"/>
    </location>
</feature>
<organism evidence="8 9">
    <name type="scientific">Candidatus Zambryskibacteria bacterium CG10_big_fil_rev_8_21_14_0_10_42_12</name>
    <dbReference type="NCBI Taxonomy" id="1975115"/>
    <lineage>
        <taxon>Bacteria</taxon>
        <taxon>Candidatus Zambryskiibacteriota</taxon>
    </lineage>
</organism>
<comment type="similarity">
    <text evidence="1">Belongs to the thioredoxin family. DsbA subfamily.</text>
</comment>
<dbReference type="InterPro" id="IPR012336">
    <property type="entry name" value="Thioredoxin-like_fold"/>
</dbReference>
<dbReference type="InterPro" id="IPR013766">
    <property type="entry name" value="Thioredoxin_domain"/>
</dbReference>